<keyword evidence="9" id="KW-0812">Transmembrane</keyword>
<feature type="transmembrane region" description="Helical" evidence="9">
    <location>
        <begin position="225"/>
        <end position="246"/>
    </location>
</feature>
<dbReference type="AlphaFoldDB" id="A0A1F5ISY3"/>
<evidence type="ECO:0000256" key="3">
    <source>
        <dbReference type="ARBA" id="ARBA00022714"/>
    </source>
</evidence>
<dbReference type="PANTHER" id="PTHR47354">
    <property type="entry name" value="NADH OXIDOREDUCTASE HCR"/>
    <property type="match status" value="1"/>
</dbReference>
<dbReference type="EMBL" id="MFCR01000003">
    <property type="protein sequence ID" value="OGE19475.1"/>
    <property type="molecule type" value="Genomic_DNA"/>
</dbReference>
<comment type="caution">
    <text evidence="11">The sequence shown here is derived from an EMBL/GenBank/DDBJ whole genome shotgun (WGS) entry which is preliminary data.</text>
</comment>
<organism evidence="11 12">
    <name type="scientific">Candidatus Daviesbacteria bacterium RIFCSPHIGHO2_01_FULL_41_23</name>
    <dbReference type="NCBI Taxonomy" id="1797764"/>
    <lineage>
        <taxon>Bacteria</taxon>
        <taxon>Candidatus Daviesiibacteriota</taxon>
    </lineage>
</organism>
<evidence type="ECO:0000313" key="12">
    <source>
        <dbReference type="Proteomes" id="UP000176336"/>
    </source>
</evidence>
<proteinExistence type="predicted"/>
<evidence type="ECO:0000256" key="1">
    <source>
        <dbReference type="ARBA" id="ARBA00001974"/>
    </source>
</evidence>
<dbReference type="Pfam" id="PF00175">
    <property type="entry name" value="NAD_binding_1"/>
    <property type="match status" value="1"/>
</dbReference>
<feature type="transmembrane region" description="Helical" evidence="9">
    <location>
        <begin position="194"/>
        <end position="213"/>
    </location>
</feature>
<dbReference type="PANTHER" id="PTHR47354:SF6">
    <property type="entry name" value="NADH OXIDOREDUCTASE HCR"/>
    <property type="match status" value="1"/>
</dbReference>
<dbReference type="InterPro" id="IPR017938">
    <property type="entry name" value="Riboflavin_synthase-like_b-brl"/>
</dbReference>
<evidence type="ECO:0000256" key="9">
    <source>
        <dbReference type="SAM" id="Phobius"/>
    </source>
</evidence>
<dbReference type="GO" id="GO:0016491">
    <property type="term" value="F:oxidoreductase activity"/>
    <property type="evidence" value="ECO:0007669"/>
    <property type="project" value="UniProtKB-KW"/>
</dbReference>
<dbReference type="PROSITE" id="PS51384">
    <property type="entry name" value="FAD_FR"/>
    <property type="match status" value="1"/>
</dbReference>
<keyword evidence="2" id="KW-0285">Flavoprotein</keyword>
<evidence type="ECO:0000256" key="7">
    <source>
        <dbReference type="ARBA" id="ARBA00023004"/>
    </source>
</evidence>
<evidence type="ECO:0000256" key="2">
    <source>
        <dbReference type="ARBA" id="ARBA00022630"/>
    </source>
</evidence>
<dbReference type="Gene3D" id="3.40.50.80">
    <property type="entry name" value="Nucleotide-binding domain of ferredoxin-NADP reductase (FNR) module"/>
    <property type="match status" value="1"/>
</dbReference>
<dbReference type="CDD" id="cd00322">
    <property type="entry name" value="FNR_like"/>
    <property type="match status" value="1"/>
</dbReference>
<keyword evidence="9" id="KW-1133">Transmembrane helix</keyword>
<evidence type="ECO:0000313" key="11">
    <source>
        <dbReference type="EMBL" id="OGE19475.1"/>
    </source>
</evidence>
<dbReference type="Gene3D" id="2.40.30.10">
    <property type="entry name" value="Translation factors"/>
    <property type="match status" value="1"/>
</dbReference>
<protein>
    <recommendedName>
        <fullName evidence="10">FAD-binding FR-type domain-containing protein</fullName>
    </recommendedName>
</protein>
<dbReference type="InterPro" id="IPR050415">
    <property type="entry name" value="MRET"/>
</dbReference>
<gene>
    <name evidence="11" type="ORF">A2871_00385</name>
</gene>
<evidence type="ECO:0000256" key="8">
    <source>
        <dbReference type="ARBA" id="ARBA00023014"/>
    </source>
</evidence>
<feature type="transmembrane region" description="Helical" evidence="9">
    <location>
        <begin position="141"/>
        <end position="159"/>
    </location>
</feature>
<dbReference type="GO" id="GO:0046872">
    <property type="term" value="F:metal ion binding"/>
    <property type="evidence" value="ECO:0007669"/>
    <property type="project" value="UniProtKB-KW"/>
</dbReference>
<dbReference type="Proteomes" id="UP000176336">
    <property type="component" value="Unassembled WGS sequence"/>
</dbReference>
<keyword evidence="9" id="KW-0472">Membrane</keyword>
<dbReference type="InterPro" id="IPR039261">
    <property type="entry name" value="FNR_nucleotide-bd"/>
</dbReference>
<name>A0A1F5ISY3_9BACT</name>
<dbReference type="SUPFAM" id="SSF63380">
    <property type="entry name" value="Riboflavin synthase domain-like"/>
    <property type="match status" value="1"/>
</dbReference>
<keyword evidence="7" id="KW-0408">Iron</keyword>
<feature type="transmembrane region" description="Helical" evidence="9">
    <location>
        <begin position="43"/>
        <end position="63"/>
    </location>
</feature>
<dbReference type="InterPro" id="IPR017927">
    <property type="entry name" value="FAD-bd_FR_type"/>
</dbReference>
<reference evidence="11 12" key="1">
    <citation type="journal article" date="2016" name="Nat. Commun.">
        <title>Thousands of microbial genomes shed light on interconnected biogeochemical processes in an aquifer system.</title>
        <authorList>
            <person name="Anantharaman K."/>
            <person name="Brown C.T."/>
            <person name="Hug L.A."/>
            <person name="Sharon I."/>
            <person name="Castelle C.J."/>
            <person name="Probst A.J."/>
            <person name="Thomas B.C."/>
            <person name="Singh A."/>
            <person name="Wilkins M.J."/>
            <person name="Karaoz U."/>
            <person name="Brodie E.L."/>
            <person name="Williams K.H."/>
            <person name="Hubbard S.S."/>
            <person name="Banfield J.F."/>
        </authorList>
    </citation>
    <scope>NUCLEOTIDE SEQUENCE [LARGE SCALE GENOMIC DNA]</scope>
</reference>
<dbReference type="GO" id="GO:0051537">
    <property type="term" value="F:2 iron, 2 sulfur cluster binding"/>
    <property type="evidence" value="ECO:0007669"/>
    <property type="project" value="UniProtKB-KW"/>
</dbReference>
<feature type="transmembrane region" description="Helical" evidence="9">
    <location>
        <begin position="75"/>
        <end position="90"/>
    </location>
</feature>
<comment type="cofactor">
    <cofactor evidence="1">
        <name>FAD</name>
        <dbReference type="ChEBI" id="CHEBI:57692"/>
    </cofactor>
</comment>
<keyword evidence="6" id="KW-0560">Oxidoreductase</keyword>
<dbReference type="PRINTS" id="PR00410">
    <property type="entry name" value="PHEHYDRXLASE"/>
</dbReference>
<keyword evidence="5" id="KW-0274">FAD</keyword>
<sequence>MMKFPDNFLSNTTMYRLVLYVLVAFLAVAVALSALGILPFNPVAIVFSAAFLIAVCWVANTLFARIFRAQTNLESVYITALILALIMTPAHTFQDVLILGLIAVLSQGSKYILAIRKKHIFNPAAFGVLAGGLLLNHSASWWYGNIYLFPAVILGGLLIARKIKRLRMVGVFILSMVLIVFLQNPADPNFFQKAYNLVILSPLLFFSFIMLTEPLTSPGKIKFQLMYAILVALLFNIAGTITLISFPLELSLIIGNIFSYIMNSSFRYILKLQEKSKLNKDVFEFRFKPRGDLNFKAGQYMEWTFAHQNPDSRGVRRSFTIVSSPTEDFIAFASKFYDKPSTFKQALQKMQPGEKITAGELSGEFTLPKAAGKKLVFIAGGIGITPYRSMIKYLLDLNQKRDIILLYSNKLASDIVYEDVFDKAVKKLGIKVVYVLTDEANVPSNWKGKIGFIDAKMIAEEVPDLKERIFYISGPHSMVDTFEKILKDMGVSGKQIKTDFFPGYA</sequence>
<evidence type="ECO:0000256" key="6">
    <source>
        <dbReference type="ARBA" id="ARBA00023002"/>
    </source>
</evidence>
<dbReference type="SUPFAM" id="SSF52343">
    <property type="entry name" value="Ferredoxin reductase-like, C-terminal NADP-linked domain"/>
    <property type="match status" value="1"/>
</dbReference>
<accession>A0A1F5ISY3</accession>
<keyword evidence="3" id="KW-0001">2Fe-2S</keyword>
<evidence type="ECO:0000256" key="4">
    <source>
        <dbReference type="ARBA" id="ARBA00022723"/>
    </source>
</evidence>
<feature type="transmembrane region" description="Helical" evidence="9">
    <location>
        <begin position="120"/>
        <end position="135"/>
    </location>
</feature>
<feature type="transmembrane region" description="Helical" evidence="9">
    <location>
        <begin position="96"/>
        <end position="113"/>
    </location>
</feature>
<evidence type="ECO:0000259" key="10">
    <source>
        <dbReference type="PROSITE" id="PS51384"/>
    </source>
</evidence>
<keyword evidence="4" id="KW-0479">Metal-binding</keyword>
<keyword evidence="8" id="KW-0411">Iron-sulfur</keyword>
<evidence type="ECO:0000256" key="5">
    <source>
        <dbReference type="ARBA" id="ARBA00022827"/>
    </source>
</evidence>
<feature type="domain" description="FAD-binding FR-type" evidence="10">
    <location>
        <begin position="265"/>
        <end position="368"/>
    </location>
</feature>
<feature type="transmembrane region" description="Helical" evidence="9">
    <location>
        <begin position="166"/>
        <end position="182"/>
    </location>
</feature>
<dbReference type="InterPro" id="IPR001433">
    <property type="entry name" value="OxRdtase_FAD/NAD-bd"/>
</dbReference>